<keyword evidence="2" id="KW-1185">Reference proteome</keyword>
<evidence type="ECO:0000313" key="1">
    <source>
        <dbReference type="EMBL" id="KAK3916991.1"/>
    </source>
</evidence>
<reference evidence="1" key="1">
    <citation type="submission" date="2021-07" db="EMBL/GenBank/DDBJ databases">
        <authorList>
            <person name="Catto M.A."/>
            <person name="Jacobson A."/>
            <person name="Kennedy G."/>
            <person name="Labadie P."/>
            <person name="Hunt B.G."/>
            <person name="Srinivasan R."/>
        </authorList>
    </citation>
    <scope>NUCLEOTIDE SEQUENCE</scope>
    <source>
        <strain evidence="1">PL_HMW_Pooled</strain>
        <tissue evidence="1">Head</tissue>
    </source>
</reference>
<evidence type="ECO:0000313" key="2">
    <source>
        <dbReference type="Proteomes" id="UP001219518"/>
    </source>
</evidence>
<organism evidence="1 2">
    <name type="scientific">Frankliniella fusca</name>
    <dbReference type="NCBI Taxonomy" id="407009"/>
    <lineage>
        <taxon>Eukaryota</taxon>
        <taxon>Metazoa</taxon>
        <taxon>Ecdysozoa</taxon>
        <taxon>Arthropoda</taxon>
        <taxon>Hexapoda</taxon>
        <taxon>Insecta</taxon>
        <taxon>Pterygota</taxon>
        <taxon>Neoptera</taxon>
        <taxon>Paraneoptera</taxon>
        <taxon>Thysanoptera</taxon>
        <taxon>Terebrantia</taxon>
        <taxon>Thripoidea</taxon>
        <taxon>Thripidae</taxon>
        <taxon>Frankliniella</taxon>
    </lineage>
</organism>
<dbReference type="PANTHER" id="PTHR21261">
    <property type="entry name" value="BEAT PROTEIN"/>
    <property type="match status" value="1"/>
</dbReference>
<dbReference type="InterPro" id="IPR036179">
    <property type="entry name" value="Ig-like_dom_sf"/>
</dbReference>
<proteinExistence type="predicted"/>
<gene>
    <name evidence="1" type="ORF">KUF71_006667</name>
</gene>
<accession>A0AAE1H916</accession>
<protein>
    <submittedName>
        <fullName evidence="1">Protein RhsD</fullName>
    </submittedName>
</protein>
<dbReference type="Proteomes" id="UP001219518">
    <property type="component" value="Unassembled WGS sequence"/>
</dbReference>
<name>A0AAE1H916_9NEOP</name>
<dbReference type="InterPro" id="IPR013783">
    <property type="entry name" value="Ig-like_fold"/>
</dbReference>
<reference evidence="1" key="2">
    <citation type="journal article" date="2023" name="BMC Genomics">
        <title>Pest status, molecular evolution, and epigenetic factors derived from the genome assembly of Frankliniella fusca, a thysanopteran phytovirus vector.</title>
        <authorList>
            <person name="Catto M.A."/>
            <person name="Labadie P.E."/>
            <person name="Jacobson A.L."/>
            <person name="Kennedy G.G."/>
            <person name="Srinivasan R."/>
            <person name="Hunt B.G."/>
        </authorList>
    </citation>
    <scope>NUCLEOTIDE SEQUENCE</scope>
    <source>
        <strain evidence="1">PL_HMW_Pooled</strain>
    </source>
</reference>
<dbReference type="PANTHER" id="PTHR21261:SF6">
    <property type="entry name" value="BEATEN PATH IIA-RELATED"/>
    <property type="match status" value="1"/>
</dbReference>
<sequence>MRMEMNEFHLLALCGVDSRVELPRSPPKLWAHRDRYELGDQLLANCTAPPAIPPAQLSFTINNETVPTPGADTTYRITPDRETWSVLSLSVQLDQRHFLNNGRLTLQCTATLPAGFEVKSEPQELGIRPSEPVPERGKSFVF</sequence>
<dbReference type="SUPFAM" id="SSF48726">
    <property type="entry name" value="Immunoglobulin"/>
    <property type="match status" value="1"/>
</dbReference>
<dbReference type="AlphaFoldDB" id="A0AAE1H916"/>
<comment type="caution">
    <text evidence="1">The sequence shown here is derived from an EMBL/GenBank/DDBJ whole genome shotgun (WGS) entry which is preliminary data.</text>
</comment>
<dbReference type="Gene3D" id="2.60.40.10">
    <property type="entry name" value="Immunoglobulins"/>
    <property type="match status" value="1"/>
</dbReference>
<dbReference type="EMBL" id="JAHWGI010000652">
    <property type="protein sequence ID" value="KAK3916991.1"/>
    <property type="molecule type" value="Genomic_DNA"/>
</dbReference>